<evidence type="ECO:0000259" key="1">
    <source>
        <dbReference type="PROSITE" id="PS51352"/>
    </source>
</evidence>
<protein>
    <submittedName>
        <fullName evidence="3">Thioredoxin domain-containing protein</fullName>
    </submittedName>
</protein>
<sequence>MEGAVRIGAVNCAEDPMLCQSQRVGAYPSLVIYPTVLHIKLDNLETISKEWAPYNERPWIVDFCDETDSCLSTINRRKLAAMLNGLVNVGTINCRMEAELCKTLMRTQEVVFYPAKLINHKTEKILDSLDPKEISEKVISYLDGLEEIEERELVQLLANKLSYRDAYSFIKESAVSPLHTLNEKTYIDAINSEKLWIIDYFAPNALHPSVEELSPANFVQLVTGRTEDETWVVDYFAPWCGPCQQLAPELQRAARNLREFDEHIHFGSVDCETHIIFCRDQRIVSYPTIRLFSAKVQKNKRDTYYDYPSHMWRNTENIERWVLSMLPSLVTTVTNDFWTTVLDANEPWVVDFFAPWCSHCVQFAPVFEQIAKILDGKVKLAKIDCEQWPGICQEAQVRSYPTVRLYKGKRGEQRQDVWGIQLQSRDKDMLVDIIKEQLEMLTGHDEL</sequence>
<name>A0A1I7XRW6_HETBA</name>
<dbReference type="GO" id="GO:0015035">
    <property type="term" value="F:protein-disulfide reductase activity"/>
    <property type="evidence" value="ECO:0007669"/>
    <property type="project" value="TreeGrafter"/>
</dbReference>
<dbReference type="GO" id="GO:0005788">
    <property type="term" value="C:endoplasmic reticulum lumen"/>
    <property type="evidence" value="ECO:0007669"/>
    <property type="project" value="TreeGrafter"/>
</dbReference>
<dbReference type="InterPro" id="IPR013766">
    <property type="entry name" value="Thioredoxin_domain"/>
</dbReference>
<feature type="domain" description="Thioredoxin" evidence="1">
    <location>
        <begin position="196"/>
        <end position="327"/>
    </location>
</feature>
<evidence type="ECO:0000313" key="3">
    <source>
        <dbReference type="WBParaSite" id="Hba_20075"/>
    </source>
</evidence>
<organism evidence="2 3">
    <name type="scientific">Heterorhabditis bacteriophora</name>
    <name type="common">Entomopathogenic nematode worm</name>
    <dbReference type="NCBI Taxonomy" id="37862"/>
    <lineage>
        <taxon>Eukaryota</taxon>
        <taxon>Metazoa</taxon>
        <taxon>Ecdysozoa</taxon>
        <taxon>Nematoda</taxon>
        <taxon>Chromadorea</taxon>
        <taxon>Rhabditida</taxon>
        <taxon>Rhabditina</taxon>
        <taxon>Rhabditomorpha</taxon>
        <taxon>Strongyloidea</taxon>
        <taxon>Heterorhabditidae</taxon>
        <taxon>Heterorhabditis</taxon>
    </lineage>
</organism>
<accession>A0A1I7XRW6</accession>
<dbReference type="PANTHER" id="PTHR44340">
    <property type="entry name" value="DNAJ HOMOLOG SUBFAMILY C MEMBER 10"/>
    <property type="match status" value="1"/>
</dbReference>
<dbReference type="PRINTS" id="PR00421">
    <property type="entry name" value="THIOREDOXIN"/>
</dbReference>
<dbReference type="GO" id="GO:0016671">
    <property type="term" value="F:oxidoreductase activity, acting on a sulfur group of donors, disulfide as acceptor"/>
    <property type="evidence" value="ECO:0007669"/>
    <property type="project" value="TreeGrafter"/>
</dbReference>
<dbReference type="InterPro" id="IPR052460">
    <property type="entry name" value="ER_disulfide_reductase"/>
</dbReference>
<dbReference type="PROSITE" id="PS51352">
    <property type="entry name" value="THIOREDOXIN_2"/>
    <property type="match status" value="2"/>
</dbReference>
<dbReference type="PANTHER" id="PTHR44340:SF1">
    <property type="entry name" value="DNAJ HOMOLOG SUBFAMILY C MEMBER 10"/>
    <property type="match status" value="1"/>
</dbReference>
<evidence type="ECO:0000313" key="2">
    <source>
        <dbReference type="Proteomes" id="UP000095283"/>
    </source>
</evidence>
<dbReference type="Gene3D" id="3.40.30.10">
    <property type="entry name" value="Glutaredoxin"/>
    <property type="match status" value="3"/>
</dbReference>
<dbReference type="InterPro" id="IPR036249">
    <property type="entry name" value="Thioredoxin-like_sf"/>
</dbReference>
<dbReference type="WBParaSite" id="Hba_20075">
    <property type="protein sequence ID" value="Hba_20075"/>
    <property type="gene ID" value="Hba_20075"/>
</dbReference>
<dbReference type="AlphaFoldDB" id="A0A1I7XRW6"/>
<dbReference type="Pfam" id="PF00085">
    <property type="entry name" value="Thioredoxin"/>
    <property type="match status" value="2"/>
</dbReference>
<dbReference type="SUPFAM" id="SSF52833">
    <property type="entry name" value="Thioredoxin-like"/>
    <property type="match status" value="2"/>
</dbReference>
<dbReference type="Proteomes" id="UP000095283">
    <property type="component" value="Unplaced"/>
</dbReference>
<proteinExistence type="predicted"/>
<keyword evidence="2" id="KW-1185">Reference proteome</keyword>
<feature type="domain" description="Thioredoxin" evidence="1">
    <location>
        <begin position="328"/>
        <end position="439"/>
    </location>
</feature>
<dbReference type="GO" id="GO:0051787">
    <property type="term" value="F:misfolded protein binding"/>
    <property type="evidence" value="ECO:0007669"/>
    <property type="project" value="TreeGrafter"/>
</dbReference>
<reference evidence="3" key="1">
    <citation type="submission" date="2016-11" db="UniProtKB">
        <authorList>
            <consortium name="WormBaseParasite"/>
        </authorList>
    </citation>
    <scope>IDENTIFICATION</scope>
</reference>
<dbReference type="GO" id="GO:0036498">
    <property type="term" value="P:IRE1-mediated unfolded protein response"/>
    <property type="evidence" value="ECO:0007669"/>
    <property type="project" value="TreeGrafter"/>
</dbReference>